<accession>A0ABV0N3L7</accession>
<dbReference type="EMBL" id="JAHRIO010022369">
    <property type="protein sequence ID" value="MEQ2165984.1"/>
    <property type="molecule type" value="Genomic_DNA"/>
</dbReference>
<evidence type="ECO:0000256" key="1">
    <source>
        <dbReference type="SAM" id="MobiDB-lite"/>
    </source>
</evidence>
<evidence type="ECO:0000313" key="2">
    <source>
        <dbReference type="EMBL" id="MEQ2165984.1"/>
    </source>
</evidence>
<evidence type="ECO:0000313" key="3">
    <source>
        <dbReference type="Proteomes" id="UP001476798"/>
    </source>
</evidence>
<protein>
    <submittedName>
        <fullName evidence="2">Uncharacterized protein</fullName>
    </submittedName>
</protein>
<sequence length="103" mass="10676">MILPVGAVPGETVVCLVLVTSRVPHPAGSCRQRSETIAGMTVCLPSADLGAADPRLLQQMTAGGGRMRPASGPPDSASVGAQQKEDVQRRVPLQSAETWTSLV</sequence>
<comment type="caution">
    <text evidence="2">The sequence shown here is derived from an EMBL/GenBank/DDBJ whole genome shotgun (WGS) entry which is preliminary data.</text>
</comment>
<dbReference type="Proteomes" id="UP001476798">
    <property type="component" value="Unassembled WGS sequence"/>
</dbReference>
<reference evidence="2 3" key="1">
    <citation type="submission" date="2021-06" db="EMBL/GenBank/DDBJ databases">
        <authorList>
            <person name="Palmer J.M."/>
        </authorList>
    </citation>
    <scope>NUCLEOTIDE SEQUENCE [LARGE SCALE GENOMIC DNA]</scope>
    <source>
        <strain evidence="2 3">GA_2019</strain>
        <tissue evidence="2">Muscle</tissue>
    </source>
</reference>
<feature type="region of interest" description="Disordered" evidence="1">
    <location>
        <begin position="59"/>
        <end position="103"/>
    </location>
</feature>
<organism evidence="2 3">
    <name type="scientific">Goodea atripinnis</name>
    <dbReference type="NCBI Taxonomy" id="208336"/>
    <lineage>
        <taxon>Eukaryota</taxon>
        <taxon>Metazoa</taxon>
        <taxon>Chordata</taxon>
        <taxon>Craniata</taxon>
        <taxon>Vertebrata</taxon>
        <taxon>Euteleostomi</taxon>
        <taxon>Actinopterygii</taxon>
        <taxon>Neopterygii</taxon>
        <taxon>Teleostei</taxon>
        <taxon>Neoteleostei</taxon>
        <taxon>Acanthomorphata</taxon>
        <taxon>Ovalentaria</taxon>
        <taxon>Atherinomorphae</taxon>
        <taxon>Cyprinodontiformes</taxon>
        <taxon>Goodeidae</taxon>
        <taxon>Goodea</taxon>
    </lineage>
</organism>
<name>A0ABV0N3L7_9TELE</name>
<proteinExistence type="predicted"/>
<keyword evidence="3" id="KW-1185">Reference proteome</keyword>
<gene>
    <name evidence="2" type="ORF">GOODEAATRI_022824</name>
</gene>